<evidence type="ECO:0000256" key="5">
    <source>
        <dbReference type="RuleBase" id="RU361177"/>
    </source>
</evidence>
<name>A0ABQ9E0Y3_TEGGR</name>
<dbReference type="Proteomes" id="UP001217089">
    <property type="component" value="Unassembled WGS sequence"/>
</dbReference>
<keyword evidence="5" id="KW-0503">Monooxygenase</keyword>
<keyword evidence="7" id="KW-1185">Reference proteome</keyword>
<evidence type="ECO:0000313" key="7">
    <source>
        <dbReference type="Proteomes" id="UP001217089"/>
    </source>
</evidence>
<accession>A0ABQ9E0Y3</accession>
<keyword evidence="4 5" id="KW-0560">Oxidoreductase</keyword>
<dbReference type="EMBL" id="JARBDR010000921">
    <property type="protein sequence ID" value="KAJ8298912.1"/>
    <property type="molecule type" value="Genomic_DNA"/>
</dbReference>
<comment type="similarity">
    <text evidence="1 5">Belongs to the FMO family.</text>
</comment>
<proteinExistence type="inferred from homology"/>
<keyword evidence="2 5" id="KW-0285">Flavoprotein</keyword>
<gene>
    <name evidence="6" type="ORF">KUTeg_022972</name>
</gene>
<dbReference type="SUPFAM" id="SSF51905">
    <property type="entry name" value="FAD/NAD(P)-binding domain"/>
    <property type="match status" value="1"/>
</dbReference>
<dbReference type="Pfam" id="PF00743">
    <property type="entry name" value="FMO-like"/>
    <property type="match status" value="1"/>
</dbReference>
<dbReference type="Gene3D" id="3.50.50.60">
    <property type="entry name" value="FAD/NAD(P)-binding domain"/>
    <property type="match status" value="2"/>
</dbReference>
<evidence type="ECO:0000256" key="3">
    <source>
        <dbReference type="ARBA" id="ARBA00022827"/>
    </source>
</evidence>
<organism evidence="6 7">
    <name type="scientific">Tegillarca granosa</name>
    <name type="common">Malaysian cockle</name>
    <name type="synonym">Anadara granosa</name>
    <dbReference type="NCBI Taxonomy" id="220873"/>
    <lineage>
        <taxon>Eukaryota</taxon>
        <taxon>Metazoa</taxon>
        <taxon>Spiralia</taxon>
        <taxon>Lophotrochozoa</taxon>
        <taxon>Mollusca</taxon>
        <taxon>Bivalvia</taxon>
        <taxon>Autobranchia</taxon>
        <taxon>Pteriomorphia</taxon>
        <taxon>Arcoida</taxon>
        <taxon>Arcoidea</taxon>
        <taxon>Arcidae</taxon>
        <taxon>Tegillarca</taxon>
    </lineage>
</organism>
<evidence type="ECO:0000256" key="2">
    <source>
        <dbReference type="ARBA" id="ARBA00022630"/>
    </source>
</evidence>
<dbReference type="PANTHER" id="PTHR23023">
    <property type="entry name" value="DIMETHYLANILINE MONOOXYGENASE"/>
    <property type="match status" value="1"/>
</dbReference>
<comment type="caution">
    <text evidence="6">The sequence shown here is derived from an EMBL/GenBank/DDBJ whole genome shotgun (WGS) entry which is preliminary data.</text>
</comment>
<dbReference type="InterPro" id="IPR050346">
    <property type="entry name" value="FMO-like"/>
</dbReference>
<reference evidence="6 7" key="1">
    <citation type="submission" date="2022-12" db="EMBL/GenBank/DDBJ databases">
        <title>Chromosome-level genome of Tegillarca granosa.</title>
        <authorList>
            <person name="Kim J."/>
        </authorList>
    </citation>
    <scope>NUCLEOTIDE SEQUENCE [LARGE SCALE GENOMIC DNA]</scope>
    <source>
        <strain evidence="6">Teg-2019</strain>
        <tissue evidence="6">Adductor muscle</tissue>
    </source>
</reference>
<protein>
    <recommendedName>
        <fullName evidence="5">Flavin-containing monooxygenase</fullName>
        <ecNumber evidence="5">1.-.-.-</ecNumber>
    </recommendedName>
</protein>
<dbReference type="InterPro" id="IPR036188">
    <property type="entry name" value="FAD/NAD-bd_sf"/>
</dbReference>
<evidence type="ECO:0000313" key="6">
    <source>
        <dbReference type="EMBL" id="KAJ8298912.1"/>
    </source>
</evidence>
<dbReference type="InterPro" id="IPR020946">
    <property type="entry name" value="Flavin_mOase-like"/>
</dbReference>
<evidence type="ECO:0000256" key="1">
    <source>
        <dbReference type="ARBA" id="ARBA00009183"/>
    </source>
</evidence>
<sequence>MGSVETMVFDAVIVSNGYLRTPFMPEIDDFDKYEGGWSHMNTFKSGQPFSGKRVLVIVLYDWIWRRECNNYFDHKAFGIRPAKGPLHYFPAASDDLRSRVGCGKIKIISGTKQFMNHGVKLHDGTVIDNIDYVLFATGFQPSHNLLDKDTMFNAYKFVFPVNLPHTTLAMVGMLSATGAFTRIAEMQARFAALVLAGKHKLPDKNKMKADIRQKRADSEFICYYTAIQKLYVMGFNSGLLLADCNAKQIVFITGRRYCQGDLDYRSGLLEGVLLDSL</sequence>
<keyword evidence="3 5" id="KW-0274">FAD</keyword>
<dbReference type="EC" id="1.-.-.-" evidence="5"/>
<evidence type="ECO:0000256" key="4">
    <source>
        <dbReference type="ARBA" id="ARBA00023002"/>
    </source>
</evidence>
<comment type="cofactor">
    <cofactor evidence="5">
        <name>FAD</name>
        <dbReference type="ChEBI" id="CHEBI:57692"/>
    </cofactor>
</comment>